<dbReference type="InterPro" id="IPR013264">
    <property type="entry name" value="DNAG_N"/>
</dbReference>
<sequence>MILIKYSIFLISRKSALKEALFLCKSSKLKKDLCTFTGYYFFKNILSLISQNTIDTVFETARVEEVIGDFVNLKRAGSNFKGLSPFSDERSPSFMVSPAKGIWKDFSTGKGGNSVKFLMEHSQFTYPEAIKYLARKYNIEIEETEQTDAEKAITDVRESMYLVSEFAAKYFNDTLLNSEEGKAIGLSYFKERGFTNETIKKFNLGYSPETWDALTKEALGKGYKLEFLESTGLTIPREDRPFDRFKGRVMFPIQSMSGRVLGFGGRILTNDKKAAKYLNSPESDIYHKSKVLYGIFQAKQSIAKLNNCYLVEGYTDVIQFNQAGIENVVASSGTALTPDQIRLVNRLTRNITVLFDGDAAGLRAAIRGIDLILEEGMNVRVCAFPDGEDPDSFARKKSHDDLVAYLENNSKDFIQFKASILIGEAKNDPIKKADLIRDMVTSISKIPDRIQREVYIQECARIMDISEQVLVSTLAQLTQKEIADAGKKQKQEQKAFEVHRNNYPPDDPRYYDDPTFPGDMEQPSEKIDILYGLERKIIEILLLYGSVTEDFEDVFLKADEEGNVKEVTEKRKYKVYEKVYLSLQEDEVELSNQLFQNIFNYIIDFYNQNETFSLDKYLMHLQPEFAQEVTNILMEDERLTIHNWEGQNIFPKHKDATIEQNVSDTIFSMRWYLISKIIHELKNTLLSDPKEDNSEILSMVVDYSKLLNNFSKKLGRVVVPYHS</sequence>
<dbReference type="GO" id="GO:0000428">
    <property type="term" value="C:DNA-directed RNA polymerase complex"/>
    <property type="evidence" value="ECO:0007669"/>
    <property type="project" value="UniProtKB-KW"/>
</dbReference>
<dbReference type="GO" id="GO:0006269">
    <property type="term" value="P:DNA replication, synthesis of primer"/>
    <property type="evidence" value="ECO:0007669"/>
    <property type="project" value="UniProtKB-UniRule"/>
</dbReference>
<comment type="subunit">
    <text evidence="12">Monomer. Interacts with DnaB.</text>
</comment>
<dbReference type="Gene3D" id="3.40.1360.10">
    <property type="match status" value="1"/>
</dbReference>
<dbReference type="InterPro" id="IPR002694">
    <property type="entry name" value="Znf_CHC2"/>
</dbReference>
<evidence type="ECO:0000256" key="1">
    <source>
        <dbReference type="ARBA" id="ARBA00022478"/>
    </source>
</evidence>
<evidence type="ECO:0000256" key="4">
    <source>
        <dbReference type="ARBA" id="ARBA00022695"/>
    </source>
</evidence>
<protein>
    <recommendedName>
        <fullName evidence="12">DNA primase</fullName>
        <ecNumber evidence="12">2.7.7.101</ecNumber>
    </recommendedName>
</protein>
<dbReference type="EMBL" id="CAIJDO010000178">
    <property type="protein sequence ID" value="CAD0006800.1"/>
    <property type="molecule type" value="Genomic_DNA"/>
</dbReference>
<dbReference type="InterPro" id="IPR034151">
    <property type="entry name" value="TOPRIM_DnaG_bac"/>
</dbReference>
<dbReference type="SUPFAM" id="SSF57783">
    <property type="entry name" value="Zinc beta-ribbon"/>
    <property type="match status" value="1"/>
</dbReference>
<keyword evidence="7" id="KW-0863">Zinc-finger</keyword>
<evidence type="ECO:0000256" key="7">
    <source>
        <dbReference type="ARBA" id="ARBA00022771"/>
    </source>
</evidence>
<dbReference type="PROSITE" id="PS50880">
    <property type="entry name" value="TOPRIM"/>
    <property type="match status" value="1"/>
</dbReference>
<dbReference type="InterPro" id="IPR036977">
    <property type="entry name" value="DNA_primase_Znf_CHC2"/>
</dbReference>
<name>A0A6V6Z4S9_9FLAO</name>
<organism evidence="15 16">
    <name type="scientific">Flavobacterium chungangense</name>
    <dbReference type="NCBI Taxonomy" id="554283"/>
    <lineage>
        <taxon>Bacteria</taxon>
        <taxon>Pseudomonadati</taxon>
        <taxon>Bacteroidota</taxon>
        <taxon>Flavobacteriia</taxon>
        <taxon>Flavobacteriales</taxon>
        <taxon>Flavobacteriaceae</taxon>
        <taxon>Flavobacterium</taxon>
    </lineage>
</organism>
<dbReference type="GO" id="GO:0008270">
    <property type="term" value="F:zinc ion binding"/>
    <property type="evidence" value="ECO:0007669"/>
    <property type="project" value="UniProtKB-KW"/>
</dbReference>
<dbReference type="Pfam" id="PF08275">
    <property type="entry name" value="DNAG_N"/>
    <property type="match status" value="1"/>
</dbReference>
<reference evidence="15 16" key="1">
    <citation type="submission" date="2020-06" db="EMBL/GenBank/DDBJ databases">
        <authorList>
            <person name="Criscuolo A."/>
        </authorList>
    </citation>
    <scope>NUCLEOTIDE SEQUENCE [LARGE SCALE GENOMIC DNA]</scope>
    <source>
        <strain evidence="16">CIP 110025</strain>
    </source>
</reference>
<dbReference type="GO" id="GO:0003677">
    <property type="term" value="F:DNA binding"/>
    <property type="evidence" value="ECO:0007669"/>
    <property type="project" value="UniProtKB-KW"/>
</dbReference>
<keyword evidence="2 12" id="KW-0639">Primosome</keyword>
<comment type="similarity">
    <text evidence="12">Belongs to the DnaG primase family.</text>
</comment>
<evidence type="ECO:0000259" key="14">
    <source>
        <dbReference type="PROSITE" id="PS50880"/>
    </source>
</evidence>
<dbReference type="InterPro" id="IPR006171">
    <property type="entry name" value="TOPRIM_dom"/>
</dbReference>
<feature type="domain" description="Toprim" evidence="14">
    <location>
        <begin position="306"/>
        <end position="387"/>
    </location>
</feature>
<dbReference type="NCBIfam" id="TIGR01391">
    <property type="entry name" value="dnaG"/>
    <property type="match status" value="1"/>
</dbReference>
<evidence type="ECO:0000313" key="16">
    <source>
        <dbReference type="Proteomes" id="UP000556700"/>
    </source>
</evidence>
<keyword evidence="4 12" id="KW-0548">Nucleotidyltransferase</keyword>
<dbReference type="Pfam" id="PF01807">
    <property type="entry name" value="Zn_ribbon_DnaG"/>
    <property type="match status" value="1"/>
</dbReference>
<keyword evidence="1 12" id="KW-0240">DNA-directed RNA polymerase</keyword>
<dbReference type="GO" id="GO:1990077">
    <property type="term" value="C:primosome complex"/>
    <property type="evidence" value="ECO:0007669"/>
    <property type="project" value="UniProtKB-KW"/>
</dbReference>
<dbReference type="SMART" id="SM00493">
    <property type="entry name" value="TOPRIM"/>
    <property type="match status" value="1"/>
</dbReference>
<keyword evidence="6" id="KW-0479">Metal-binding</keyword>
<dbReference type="SUPFAM" id="SSF56731">
    <property type="entry name" value="DNA primase core"/>
    <property type="match status" value="1"/>
</dbReference>
<dbReference type="GO" id="GO:0003899">
    <property type="term" value="F:DNA-directed RNA polymerase activity"/>
    <property type="evidence" value="ECO:0007669"/>
    <property type="project" value="UniProtKB-UniRule"/>
</dbReference>
<comment type="caution">
    <text evidence="12">Lacks conserved residue(s) required for the propagation of feature annotation.</text>
</comment>
<keyword evidence="8" id="KW-0862">Zinc</keyword>
<dbReference type="SMART" id="SM00400">
    <property type="entry name" value="ZnF_CHCC"/>
    <property type="match status" value="1"/>
</dbReference>
<evidence type="ECO:0000256" key="3">
    <source>
        <dbReference type="ARBA" id="ARBA00022679"/>
    </source>
</evidence>
<keyword evidence="16" id="KW-1185">Reference proteome</keyword>
<accession>A0A6V6Z4S9</accession>
<dbReference type="HAMAP" id="MF_00974">
    <property type="entry name" value="DNA_primase_DnaG"/>
    <property type="match status" value="1"/>
</dbReference>
<evidence type="ECO:0000256" key="11">
    <source>
        <dbReference type="ARBA" id="ARBA00023163"/>
    </source>
</evidence>
<dbReference type="EC" id="2.7.7.101" evidence="12"/>
<evidence type="ECO:0000256" key="6">
    <source>
        <dbReference type="ARBA" id="ARBA00022723"/>
    </source>
</evidence>
<keyword evidence="3 12" id="KW-0808">Transferase</keyword>
<proteinExistence type="inferred from homology"/>
<dbReference type="Pfam" id="PF10410">
    <property type="entry name" value="DnaB_bind"/>
    <property type="match status" value="1"/>
</dbReference>
<dbReference type="Pfam" id="PF13155">
    <property type="entry name" value="Toprim_2"/>
    <property type="match status" value="1"/>
</dbReference>
<comment type="function">
    <text evidence="12">RNA polymerase that catalyzes the synthesis of short RNA molecules used as primers for DNA polymerase during DNA replication.</text>
</comment>
<dbReference type="PIRSF" id="PIRSF002811">
    <property type="entry name" value="DnaG"/>
    <property type="match status" value="1"/>
</dbReference>
<evidence type="ECO:0000256" key="8">
    <source>
        <dbReference type="ARBA" id="ARBA00022833"/>
    </source>
</evidence>
<dbReference type="InterPro" id="IPR037068">
    <property type="entry name" value="DNA_primase_core_N_sf"/>
</dbReference>
<keyword evidence="5 12" id="KW-0235">DNA replication</keyword>
<feature type="region of interest" description="Disordered" evidence="13">
    <location>
        <begin position="486"/>
        <end position="508"/>
    </location>
</feature>
<keyword evidence="11 12" id="KW-0804">Transcription</keyword>
<dbReference type="InterPro" id="IPR050219">
    <property type="entry name" value="DnaG_primase"/>
</dbReference>
<dbReference type="Proteomes" id="UP000556700">
    <property type="component" value="Unassembled WGS sequence"/>
</dbReference>
<dbReference type="Gene3D" id="3.90.980.10">
    <property type="entry name" value="DNA primase, catalytic core, N-terminal domain"/>
    <property type="match status" value="1"/>
</dbReference>
<keyword evidence="9" id="KW-0460">Magnesium</keyword>
<evidence type="ECO:0000256" key="13">
    <source>
        <dbReference type="SAM" id="MobiDB-lite"/>
    </source>
</evidence>
<comment type="caution">
    <text evidence="15">The sequence shown here is derived from an EMBL/GenBank/DDBJ whole genome shotgun (WGS) entry which is preliminary data.</text>
</comment>
<dbReference type="PANTHER" id="PTHR30313:SF2">
    <property type="entry name" value="DNA PRIMASE"/>
    <property type="match status" value="1"/>
</dbReference>
<comment type="catalytic activity">
    <reaction evidence="12">
        <text>ssDNA + n NTP = ssDNA/pppN(pN)n-1 hybrid + (n-1) diphosphate.</text>
        <dbReference type="EC" id="2.7.7.101"/>
    </reaction>
</comment>
<evidence type="ECO:0000256" key="5">
    <source>
        <dbReference type="ARBA" id="ARBA00022705"/>
    </source>
</evidence>
<dbReference type="InterPro" id="IPR006295">
    <property type="entry name" value="DNA_primase_DnaG"/>
</dbReference>
<dbReference type="PANTHER" id="PTHR30313">
    <property type="entry name" value="DNA PRIMASE"/>
    <property type="match status" value="1"/>
</dbReference>
<dbReference type="Gene3D" id="3.90.580.10">
    <property type="entry name" value="Zinc finger, CHC2-type domain"/>
    <property type="match status" value="1"/>
</dbReference>
<keyword evidence="10 12" id="KW-0238">DNA-binding</keyword>
<evidence type="ECO:0000256" key="12">
    <source>
        <dbReference type="HAMAP-Rule" id="MF_00974"/>
    </source>
</evidence>
<dbReference type="CDD" id="cd03364">
    <property type="entry name" value="TOPRIM_DnaG_primases"/>
    <property type="match status" value="1"/>
</dbReference>
<evidence type="ECO:0000256" key="9">
    <source>
        <dbReference type="ARBA" id="ARBA00022842"/>
    </source>
</evidence>
<dbReference type="InterPro" id="IPR030846">
    <property type="entry name" value="DnaG_bac"/>
</dbReference>
<evidence type="ECO:0000313" key="15">
    <source>
        <dbReference type="EMBL" id="CAD0006800.1"/>
    </source>
</evidence>
<dbReference type="AlphaFoldDB" id="A0A6V6Z4S9"/>
<evidence type="ECO:0000256" key="2">
    <source>
        <dbReference type="ARBA" id="ARBA00022515"/>
    </source>
</evidence>
<dbReference type="InterPro" id="IPR019475">
    <property type="entry name" value="DNA_primase_DnaB-bd"/>
</dbReference>
<dbReference type="GO" id="GO:0005737">
    <property type="term" value="C:cytoplasm"/>
    <property type="evidence" value="ECO:0007669"/>
    <property type="project" value="TreeGrafter"/>
</dbReference>
<gene>
    <name evidence="12" type="primary">dnaG</name>
    <name evidence="15" type="ORF">FLACHUCJ7_03012</name>
</gene>
<evidence type="ECO:0000256" key="10">
    <source>
        <dbReference type="ARBA" id="ARBA00023125"/>
    </source>
</evidence>